<dbReference type="GO" id="GO:0042802">
    <property type="term" value="F:identical protein binding"/>
    <property type="evidence" value="ECO:0007669"/>
    <property type="project" value="TreeGrafter"/>
</dbReference>
<dbReference type="InterPro" id="IPR004547">
    <property type="entry name" value="Glucosamine6P_isomerase"/>
</dbReference>
<dbReference type="Proteomes" id="UP000812270">
    <property type="component" value="Unassembled WGS sequence"/>
</dbReference>
<dbReference type="GO" id="GO:0005975">
    <property type="term" value="P:carbohydrate metabolic process"/>
    <property type="evidence" value="ECO:0007669"/>
    <property type="project" value="InterPro"/>
</dbReference>
<dbReference type="InterPro" id="IPR006148">
    <property type="entry name" value="Glc/Gal-6P_isomerase"/>
</dbReference>
<dbReference type="EMBL" id="JAHSPG010000001">
    <property type="protein sequence ID" value="MBV4355995.1"/>
    <property type="molecule type" value="Genomic_DNA"/>
</dbReference>
<evidence type="ECO:0000256" key="1">
    <source>
        <dbReference type="ARBA" id="ARBA00022801"/>
    </source>
</evidence>
<dbReference type="GO" id="GO:0005737">
    <property type="term" value="C:cytoplasm"/>
    <property type="evidence" value="ECO:0007669"/>
    <property type="project" value="TreeGrafter"/>
</dbReference>
<comment type="caution">
    <text evidence="3">The sequence shown here is derived from an EMBL/GenBank/DDBJ whole genome shotgun (WGS) entry which is preliminary data.</text>
</comment>
<dbReference type="GO" id="GO:0004342">
    <property type="term" value="F:glucosamine-6-phosphate deaminase activity"/>
    <property type="evidence" value="ECO:0007669"/>
    <property type="project" value="InterPro"/>
</dbReference>
<dbReference type="PANTHER" id="PTHR11280">
    <property type="entry name" value="GLUCOSAMINE-6-PHOSPHATE ISOMERASE"/>
    <property type="match status" value="1"/>
</dbReference>
<evidence type="ECO:0000259" key="2">
    <source>
        <dbReference type="Pfam" id="PF01182"/>
    </source>
</evidence>
<keyword evidence="1" id="KW-0378">Hydrolase</keyword>
<gene>
    <name evidence="3" type="ORF">KTO63_02465</name>
</gene>
<organism evidence="3 4">
    <name type="scientific">Pinibacter aurantiacus</name>
    <dbReference type="NCBI Taxonomy" id="2851599"/>
    <lineage>
        <taxon>Bacteria</taxon>
        <taxon>Pseudomonadati</taxon>
        <taxon>Bacteroidota</taxon>
        <taxon>Chitinophagia</taxon>
        <taxon>Chitinophagales</taxon>
        <taxon>Chitinophagaceae</taxon>
        <taxon>Pinibacter</taxon>
    </lineage>
</organism>
<dbReference type="AlphaFoldDB" id="A0A9E2W1D6"/>
<dbReference type="PANTHER" id="PTHR11280:SF5">
    <property type="entry name" value="GLUCOSAMINE-6-PHOSPHATE ISOMERASE"/>
    <property type="match status" value="1"/>
</dbReference>
<feature type="domain" description="Glucosamine/galactosamine-6-phosphate isomerase" evidence="2">
    <location>
        <begin position="10"/>
        <end position="223"/>
    </location>
</feature>
<evidence type="ECO:0000313" key="4">
    <source>
        <dbReference type="Proteomes" id="UP000812270"/>
    </source>
</evidence>
<evidence type="ECO:0000313" key="3">
    <source>
        <dbReference type="EMBL" id="MBV4355995.1"/>
    </source>
</evidence>
<dbReference type="GO" id="GO:0019262">
    <property type="term" value="P:N-acetylneuraminate catabolic process"/>
    <property type="evidence" value="ECO:0007669"/>
    <property type="project" value="TreeGrafter"/>
</dbReference>
<keyword evidence="4" id="KW-1185">Reference proteome</keyword>
<accession>A0A9E2W1D6</accession>
<dbReference type="RefSeq" id="WP_217789537.1">
    <property type="nucleotide sequence ID" value="NZ_JAHSPG010000001.1"/>
</dbReference>
<dbReference type="GO" id="GO:0006043">
    <property type="term" value="P:glucosamine catabolic process"/>
    <property type="evidence" value="ECO:0007669"/>
    <property type="project" value="TreeGrafter"/>
</dbReference>
<name>A0A9E2W1D6_9BACT</name>
<reference evidence="3" key="1">
    <citation type="submission" date="2021-06" db="EMBL/GenBank/DDBJ databases">
        <authorList>
            <person name="Huq M.A."/>
        </authorList>
    </citation>
    <scope>NUCLEOTIDE SEQUENCE</scope>
    <source>
        <strain evidence="3">MAH-26</strain>
    </source>
</reference>
<proteinExistence type="predicted"/>
<dbReference type="Pfam" id="PF01182">
    <property type="entry name" value="Glucosamine_iso"/>
    <property type="match status" value="1"/>
</dbReference>
<sequence length="243" mass="26746">MNIVVKPTYESLSKAVADEIVKHLQSSPRALFCPASGDTPSGVFNELVQRQQTGLVDISRWHFVGLDEWVGMNGEDEGSCRNYLDRQLFGPLQIGEDRICFFDGKAEDKKKECTLIEHFISQHDGIDVVLLGIGLNGHIGMNEPGSDPSLFSRISELHAMTKEVGQKYFSAETELSEGLTLGIASIMNARHVILMASGEKKAAIIREVIEGEITPDVPASLLRNHLSFTIFIDEAAAKELNGY</sequence>
<dbReference type="CDD" id="cd01399">
    <property type="entry name" value="GlcN6P_deaminase"/>
    <property type="match status" value="1"/>
</dbReference>
<protein>
    <submittedName>
        <fullName evidence="3">Glucosamine-6-phosphate deaminase</fullName>
    </submittedName>
</protein>
<dbReference type="GO" id="GO:0006046">
    <property type="term" value="P:N-acetylglucosamine catabolic process"/>
    <property type="evidence" value="ECO:0007669"/>
    <property type="project" value="TreeGrafter"/>
</dbReference>